<sequence>MFHFYLVVVLVTGDSFPMKVVLILFTPRYSMKVLEFLCLIFADFVAFLFTPRYCECDLFRISNKLLAKQPAFILSLLLQDNALQPRVPI</sequence>
<name>A0AAE1LKI5_9NEOP</name>
<organism evidence="2 3">
    <name type="scientific">Frankliniella fusca</name>
    <dbReference type="NCBI Taxonomy" id="407009"/>
    <lineage>
        <taxon>Eukaryota</taxon>
        <taxon>Metazoa</taxon>
        <taxon>Ecdysozoa</taxon>
        <taxon>Arthropoda</taxon>
        <taxon>Hexapoda</taxon>
        <taxon>Insecta</taxon>
        <taxon>Pterygota</taxon>
        <taxon>Neoptera</taxon>
        <taxon>Paraneoptera</taxon>
        <taxon>Thysanoptera</taxon>
        <taxon>Terebrantia</taxon>
        <taxon>Thripoidea</taxon>
        <taxon>Thripidae</taxon>
        <taxon>Frankliniella</taxon>
    </lineage>
</organism>
<dbReference type="EMBL" id="JAHWGI010001147">
    <property type="protein sequence ID" value="KAK3923586.1"/>
    <property type="molecule type" value="Genomic_DNA"/>
</dbReference>
<feature type="transmembrane region" description="Helical" evidence="1">
    <location>
        <begin position="33"/>
        <end position="53"/>
    </location>
</feature>
<keyword evidence="3" id="KW-1185">Reference proteome</keyword>
<reference evidence="2" key="1">
    <citation type="submission" date="2021-07" db="EMBL/GenBank/DDBJ databases">
        <authorList>
            <person name="Catto M.A."/>
            <person name="Jacobson A."/>
            <person name="Kennedy G."/>
            <person name="Labadie P."/>
            <person name="Hunt B.G."/>
            <person name="Srinivasan R."/>
        </authorList>
    </citation>
    <scope>NUCLEOTIDE SEQUENCE</scope>
    <source>
        <strain evidence="2">PL_HMW_Pooled</strain>
        <tissue evidence="2">Head</tissue>
    </source>
</reference>
<feature type="transmembrane region" description="Helical" evidence="1">
    <location>
        <begin position="6"/>
        <end position="26"/>
    </location>
</feature>
<keyword evidence="1" id="KW-1133">Transmembrane helix</keyword>
<evidence type="ECO:0000313" key="2">
    <source>
        <dbReference type="EMBL" id="KAK3923586.1"/>
    </source>
</evidence>
<accession>A0AAE1LKI5</accession>
<gene>
    <name evidence="2" type="ORF">KUF71_001994</name>
</gene>
<comment type="caution">
    <text evidence="2">The sequence shown here is derived from an EMBL/GenBank/DDBJ whole genome shotgun (WGS) entry which is preliminary data.</text>
</comment>
<keyword evidence="1" id="KW-0472">Membrane</keyword>
<reference evidence="2" key="2">
    <citation type="journal article" date="2023" name="BMC Genomics">
        <title>Pest status, molecular evolution, and epigenetic factors derived from the genome assembly of Frankliniella fusca, a thysanopteran phytovirus vector.</title>
        <authorList>
            <person name="Catto M.A."/>
            <person name="Labadie P.E."/>
            <person name="Jacobson A.L."/>
            <person name="Kennedy G.G."/>
            <person name="Srinivasan R."/>
            <person name="Hunt B.G."/>
        </authorList>
    </citation>
    <scope>NUCLEOTIDE SEQUENCE</scope>
    <source>
        <strain evidence="2">PL_HMW_Pooled</strain>
    </source>
</reference>
<dbReference type="AlphaFoldDB" id="A0AAE1LKI5"/>
<protein>
    <submittedName>
        <fullName evidence="2">Secreted RxLR effector protein 82</fullName>
    </submittedName>
</protein>
<evidence type="ECO:0000256" key="1">
    <source>
        <dbReference type="SAM" id="Phobius"/>
    </source>
</evidence>
<keyword evidence="1" id="KW-0812">Transmembrane</keyword>
<proteinExistence type="predicted"/>
<dbReference type="Proteomes" id="UP001219518">
    <property type="component" value="Unassembled WGS sequence"/>
</dbReference>
<evidence type="ECO:0000313" key="3">
    <source>
        <dbReference type="Proteomes" id="UP001219518"/>
    </source>
</evidence>